<dbReference type="InterPro" id="IPR023346">
    <property type="entry name" value="Lysozyme-like_dom_sf"/>
</dbReference>
<keyword evidence="4" id="KW-0326">Glycosidase</keyword>
<dbReference type="Pfam" id="PF01471">
    <property type="entry name" value="PG_binding_1"/>
    <property type="match status" value="1"/>
</dbReference>
<dbReference type="Gene3D" id="1.10.530.40">
    <property type="match status" value="1"/>
</dbReference>
<evidence type="ECO:0000256" key="4">
    <source>
        <dbReference type="RuleBase" id="RU003788"/>
    </source>
</evidence>
<dbReference type="AlphaFoldDB" id="A0A1I3QT13"/>
<keyword evidence="5" id="KW-0472">Membrane</keyword>
<gene>
    <name evidence="7" type="ORF">SAMN05216258_1572</name>
</gene>
<dbReference type="Pfam" id="PF00959">
    <property type="entry name" value="Phage_lysozyme"/>
    <property type="match status" value="1"/>
</dbReference>
<organism evidence="7 8">
    <name type="scientific">Albimonas pacifica</name>
    <dbReference type="NCBI Taxonomy" id="1114924"/>
    <lineage>
        <taxon>Bacteria</taxon>
        <taxon>Pseudomonadati</taxon>
        <taxon>Pseudomonadota</taxon>
        <taxon>Alphaproteobacteria</taxon>
        <taxon>Rhodobacterales</taxon>
        <taxon>Paracoccaceae</taxon>
        <taxon>Albimonas</taxon>
    </lineage>
</organism>
<evidence type="ECO:0000256" key="5">
    <source>
        <dbReference type="SAM" id="Phobius"/>
    </source>
</evidence>
<dbReference type="STRING" id="1114924.SAMN05216258_1572"/>
<dbReference type="EC" id="3.2.1.17" evidence="4"/>
<dbReference type="PANTHER" id="PTHR38107">
    <property type="match status" value="1"/>
</dbReference>
<keyword evidence="5" id="KW-1133">Transmembrane helix</keyword>
<keyword evidence="8" id="KW-1185">Reference proteome</keyword>
<name>A0A1I3QT13_9RHOB</name>
<keyword evidence="1 4" id="KW-0929">Antimicrobial</keyword>
<sequence>MHTSEKGVAFLERHEGVVLKAYRDAVGVLTIGAGLTKASGVVDPKPGMTITREEASRLLALALERNYEPAVRDEMPRAEQHEFDAGVSFHFNTGAIARASWVDAWLLGEWDLARSKLLLWNKGGGKVLPGLVRRRGEEFTLLRWGVYHGAPPAAGDVRVAREVVPLDPTELAAVRTGFASLGYDPGEGLAGVAVEVVRAFQADHDLTVDGIIGRATLSTLQRMLDARKKAATTAAVGGGAGTTAPIAAETAAAAGDFPAWAEWVAWAVVALALARLAWLAWSYRDAIAARVQGVAPGLAARLRRV</sequence>
<comment type="catalytic activity">
    <reaction evidence="4">
        <text>Hydrolysis of (1-&gt;4)-beta-linkages between N-acetylmuramic acid and N-acetyl-D-glucosamine residues in a peptidoglycan and between N-acetyl-D-glucosamine residues in chitodextrins.</text>
        <dbReference type="EC" id="3.2.1.17"/>
    </reaction>
</comment>
<evidence type="ECO:0000256" key="2">
    <source>
        <dbReference type="ARBA" id="ARBA00022638"/>
    </source>
</evidence>
<dbReference type="SUPFAM" id="SSF53955">
    <property type="entry name" value="Lysozyme-like"/>
    <property type="match status" value="1"/>
</dbReference>
<dbReference type="Gene3D" id="1.10.101.10">
    <property type="entry name" value="PGBD-like superfamily/PGBD"/>
    <property type="match status" value="1"/>
</dbReference>
<dbReference type="GO" id="GO:0009253">
    <property type="term" value="P:peptidoglycan catabolic process"/>
    <property type="evidence" value="ECO:0007669"/>
    <property type="project" value="InterPro"/>
</dbReference>
<accession>A0A1I3QT13</accession>
<comment type="similarity">
    <text evidence="4">Belongs to the glycosyl hydrolase 24 family.</text>
</comment>
<reference evidence="7 8" key="1">
    <citation type="submission" date="2016-10" db="EMBL/GenBank/DDBJ databases">
        <authorList>
            <person name="de Groot N.N."/>
        </authorList>
    </citation>
    <scope>NUCLEOTIDE SEQUENCE [LARGE SCALE GENOMIC DNA]</scope>
    <source>
        <strain evidence="7 8">CGMCC 1.11030</strain>
    </source>
</reference>
<dbReference type="InterPro" id="IPR002196">
    <property type="entry name" value="Glyco_hydro_24"/>
</dbReference>
<dbReference type="GO" id="GO:0042742">
    <property type="term" value="P:defense response to bacterium"/>
    <property type="evidence" value="ECO:0007669"/>
    <property type="project" value="UniProtKB-KW"/>
</dbReference>
<dbReference type="GO" id="GO:0031640">
    <property type="term" value="P:killing of cells of another organism"/>
    <property type="evidence" value="ECO:0007669"/>
    <property type="project" value="UniProtKB-KW"/>
</dbReference>
<dbReference type="GO" id="GO:0016998">
    <property type="term" value="P:cell wall macromolecule catabolic process"/>
    <property type="evidence" value="ECO:0007669"/>
    <property type="project" value="InterPro"/>
</dbReference>
<dbReference type="OrthoDB" id="5327667at2"/>
<dbReference type="SUPFAM" id="SSF47090">
    <property type="entry name" value="PGBD-like"/>
    <property type="match status" value="1"/>
</dbReference>
<dbReference type="InterPro" id="IPR036365">
    <property type="entry name" value="PGBD-like_sf"/>
</dbReference>
<evidence type="ECO:0000313" key="7">
    <source>
        <dbReference type="EMBL" id="SFJ36227.1"/>
    </source>
</evidence>
<evidence type="ECO:0000313" key="8">
    <source>
        <dbReference type="Proteomes" id="UP000199377"/>
    </source>
</evidence>
<evidence type="ECO:0000256" key="1">
    <source>
        <dbReference type="ARBA" id="ARBA00022529"/>
    </source>
</evidence>
<dbReference type="CDD" id="cd00737">
    <property type="entry name" value="lyz_endolysin_autolysin"/>
    <property type="match status" value="1"/>
</dbReference>
<keyword evidence="4" id="KW-0378">Hydrolase</keyword>
<feature type="transmembrane region" description="Helical" evidence="5">
    <location>
        <begin position="263"/>
        <end position="281"/>
    </location>
</feature>
<dbReference type="InterPro" id="IPR033907">
    <property type="entry name" value="Endolysin_autolysin"/>
</dbReference>
<dbReference type="Proteomes" id="UP000199377">
    <property type="component" value="Unassembled WGS sequence"/>
</dbReference>
<keyword evidence="3" id="KW-1035">Host cytoplasm</keyword>
<evidence type="ECO:0000259" key="6">
    <source>
        <dbReference type="Pfam" id="PF01471"/>
    </source>
</evidence>
<dbReference type="InterPro" id="IPR002477">
    <property type="entry name" value="Peptidoglycan-bd-like"/>
</dbReference>
<dbReference type="PANTHER" id="PTHR38107:SF3">
    <property type="entry name" value="LYSOZYME RRRD-RELATED"/>
    <property type="match status" value="1"/>
</dbReference>
<dbReference type="EMBL" id="FOQH01000057">
    <property type="protein sequence ID" value="SFJ36227.1"/>
    <property type="molecule type" value="Genomic_DNA"/>
</dbReference>
<dbReference type="InterPro" id="IPR036366">
    <property type="entry name" value="PGBDSf"/>
</dbReference>
<dbReference type="GO" id="GO:0003796">
    <property type="term" value="F:lysozyme activity"/>
    <property type="evidence" value="ECO:0007669"/>
    <property type="project" value="UniProtKB-EC"/>
</dbReference>
<dbReference type="InterPro" id="IPR023347">
    <property type="entry name" value="Lysozyme_dom_sf"/>
</dbReference>
<keyword evidence="5" id="KW-0812">Transmembrane</keyword>
<dbReference type="InterPro" id="IPR051018">
    <property type="entry name" value="Bacteriophage_GH24"/>
</dbReference>
<feature type="domain" description="Peptidoglycan binding-like" evidence="6">
    <location>
        <begin position="178"/>
        <end position="220"/>
    </location>
</feature>
<protein>
    <recommendedName>
        <fullName evidence="4">Lysozyme</fullName>
        <ecNumber evidence="4">3.2.1.17</ecNumber>
    </recommendedName>
</protein>
<keyword evidence="2 4" id="KW-0081">Bacteriolytic enzyme</keyword>
<dbReference type="RefSeq" id="WP_092866631.1">
    <property type="nucleotide sequence ID" value="NZ_FOQH01000057.1"/>
</dbReference>
<proteinExistence type="inferred from homology"/>
<evidence type="ECO:0000256" key="3">
    <source>
        <dbReference type="ARBA" id="ARBA00023200"/>
    </source>
</evidence>